<dbReference type="Proteomes" id="UP000059074">
    <property type="component" value="Unassembled WGS sequence"/>
</dbReference>
<comment type="caution">
    <text evidence="1">The sequence shown here is derived from an EMBL/GenBank/DDBJ whole genome shotgun (WGS) entry which is preliminary data.</text>
</comment>
<keyword evidence="2" id="KW-1185">Reference proteome</keyword>
<accession>A0A109BCH5</accession>
<reference evidence="1 2" key="1">
    <citation type="submission" date="2015-10" db="EMBL/GenBank/DDBJ databases">
        <title>Transcriptomic analysis of a linuron degrading triple-species bacterial consortium.</title>
        <authorList>
            <person name="Albers P."/>
        </authorList>
    </citation>
    <scope>NUCLEOTIDE SEQUENCE [LARGE SCALE GENOMIC DNA]</scope>
    <source>
        <strain evidence="1 2">WDL6</strain>
    </source>
</reference>
<dbReference type="RefSeq" id="WP_068462857.1">
    <property type="nucleotide sequence ID" value="NZ_LMTR01000073.1"/>
</dbReference>
<organism evidence="1 2">
    <name type="scientific">Hyphomicrobium sulfonivorans</name>
    <dbReference type="NCBI Taxonomy" id="121290"/>
    <lineage>
        <taxon>Bacteria</taxon>
        <taxon>Pseudomonadati</taxon>
        <taxon>Pseudomonadota</taxon>
        <taxon>Alphaproteobacteria</taxon>
        <taxon>Hyphomicrobiales</taxon>
        <taxon>Hyphomicrobiaceae</taxon>
        <taxon>Hyphomicrobium</taxon>
    </lineage>
</organism>
<dbReference type="AlphaFoldDB" id="A0A109BCH5"/>
<proteinExistence type="predicted"/>
<dbReference type="EMBL" id="LMTR01000073">
    <property type="protein sequence ID" value="KWT66263.1"/>
    <property type="molecule type" value="Genomic_DNA"/>
</dbReference>
<gene>
    <name evidence="1" type="ORF">APY04_2459</name>
</gene>
<name>A0A109BCH5_HYPSL</name>
<evidence type="ECO:0000313" key="2">
    <source>
        <dbReference type="Proteomes" id="UP000059074"/>
    </source>
</evidence>
<sequence>MLNPELQQRFAQSCADAALNYSKANAAAYAAFTDQVLGFWSGVMQQALPPAQKPAAAPAPASSLFQPWDFLAPWMALMTPPGAASMSQPRAETSADLFSNPFAWALPGGAMPSTSRARQPDPAPQFNPLAPFLPPFMQPPAAAPSAPAQSPFGMPSFGAPPFGVPMAGAMQQAMTSFTDAVVNAMSALSGAQVRSIAEPSNPMAAWLAMFPFSRQAAAWPMAFVMMQSGVPRSVAWPTAEANAAVLDAADTARRSVQQSVDKFRREGALKAAPAQDAATPMDFLTMMIAVPLNIGTMFTALKLR</sequence>
<dbReference type="OrthoDB" id="7932933at2"/>
<evidence type="ECO:0000313" key="1">
    <source>
        <dbReference type="EMBL" id="KWT66263.1"/>
    </source>
</evidence>
<protein>
    <submittedName>
        <fullName evidence="1">Uncharacterized protein</fullName>
    </submittedName>
</protein>
<dbReference type="PATRIC" id="fig|121290.4.peg.361"/>